<proteinExistence type="predicted"/>
<dbReference type="Proteomes" id="UP000237105">
    <property type="component" value="Unassembled WGS sequence"/>
</dbReference>
<keyword evidence="2" id="KW-1185">Reference proteome</keyword>
<accession>A0A2P5CKW6</accession>
<sequence length="68" mass="7977">MNYRRKTPNNHNVIHPADTSKTITLNFSVIALDTRMHHHVTKPLNKITDISYEILNNDALQNFEEVYK</sequence>
<organism evidence="1 2">
    <name type="scientific">Parasponia andersonii</name>
    <name type="common">Sponia andersonii</name>
    <dbReference type="NCBI Taxonomy" id="3476"/>
    <lineage>
        <taxon>Eukaryota</taxon>
        <taxon>Viridiplantae</taxon>
        <taxon>Streptophyta</taxon>
        <taxon>Embryophyta</taxon>
        <taxon>Tracheophyta</taxon>
        <taxon>Spermatophyta</taxon>
        <taxon>Magnoliopsida</taxon>
        <taxon>eudicotyledons</taxon>
        <taxon>Gunneridae</taxon>
        <taxon>Pentapetalae</taxon>
        <taxon>rosids</taxon>
        <taxon>fabids</taxon>
        <taxon>Rosales</taxon>
        <taxon>Cannabaceae</taxon>
        <taxon>Parasponia</taxon>
    </lineage>
</organism>
<gene>
    <name evidence="1" type="ORF">PanWU01x14_143400</name>
</gene>
<dbReference type="EMBL" id="JXTB01000119">
    <property type="protein sequence ID" value="PON61681.1"/>
    <property type="molecule type" value="Genomic_DNA"/>
</dbReference>
<comment type="caution">
    <text evidence="1">The sequence shown here is derived from an EMBL/GenBank/DDBJ whole genome shotgun (WGS) entry which is preliminary data.</text>
</comment>
<evidence type="ECO:0000313" key="2">
    <source>
        <dbReference type="Proteomes" id="UP000237105"/>
    </source>
</evidence>
<dbReference type="AlphaFoldDB" id="A0A2P5CKW6"/>
<evidence type="ECO:0000313" key="1">
    <source>
        <dbReference type="EMBL" id="PON61681.1"/>
    </source>
</evidence>
<protein>
    <submittedName>
        <fullName evidence="1">Uncharacterized protein</fullName>
    </submittedName>
</protein>
<reference evidence="2" key="1">
    <citation type="submission" date="2016-06" db="EMBL/GenBank/DDBJ databases">
        <title>Parallel loss of symbiosis genes in relatives of nitrogen-fixing non-legume Parasponia.</title>
        <authorList>
            <person name="Van Velzen R."/>
            <person name="Holmer R."/>
            <person name="Bu F."/>
            <person name="Rutten L."/>
            <person name="Van Zeijl A."/>
            <person name="Liu W."/>
            <person name="Santuari L."/>
            <person name="Cao Q."/>
            <person name="Sharma T."/>
            <person name="Shen D."/>
            <person name="Roswanjaya Y."/>
            <person name="Wardhani T."/>
            <person name="Kalhor M.S."/>
            <person name="Jansen J."/>
            <person name="Van den Hoogen J."/>
            <person name="Gungor B."/>
            <person name="Hartog M."/>
            <person name="Hontelez J."/>
            <person name="Verver J."/>
            <person name="Yang W.-C."/>
            <person name="Schijlen E."/>
            <person name="Repin R."/>
            <person name="Schilthuizen M."/>
            <person name="Schranz E."/>
            <person name="Heidstra R."/>
            <person name="Miyata K."/>
            <person name="Fedorova E."/>
            <person name="Kohlen W."/>
            <person name="Bisseling T."/>
            <person name="Smit S."/>
            <person name="Geurts R."/>
        </authorList>
    </citation>
    <scope>NUCLEOTIDE SEQUENCE [LARGE SCALE GENOMIC DNA]</scope>
    <source>
        <strain evidence="2">cv. WU1-14</strain>
    </source>
</reference>
<name>A0A2P5CKW6_PARAD</name>